<dbReference type="InterPro" id="IPR029787">
    <property type="entry name" value="Nucleotide_cyclase"/>
</dbReference>
<dbReference type="PANTHER" id="PTHR33121">
    <property type="entry name" value="CYCLIC DI-GMP PHOSPHODIESTERASE PDEF"/>
    <property type="match status" value="1"/>
</dbReference>
<dbReference type="PROSITE" id="PS50887">
    <property type="entry name" value="GGDEF"/>
    <property type="match status" value="1"/>
</dbReference>
<dbReference type="InterPro" id="IPR035919">
    <property type="entry name" value="EAL_sf"/>
</dbReference>
<feature type="domain" description="GGDEF" evidence="3">
    <location>
        <begin position="289"/>
        <end position="418"/>
    </location>
</feature>
<dbReference type="InterPro" id="IPR000160">
    <property type="entry name" value="GGDEF_dom"/>
</dbReference>
<proteinExistence type="predicted"/>
<dbReference type="SUPFAM" id="SSF55073">
    <property type="entry name" value="Nucleotide cyclase"/>
    <property type="match status" value="1"/>
</dbReference>
<dbReference type="Gene3D" id="3.30.70.270">
    <property type="match status" value="1"/>
</dbReference>
<reference evidence="4 5" key="1">
    <citation type="submission" date="2019-03" db="EMBL/GenBank/DDBJ databases">
        <title>Genomic Encyclopedia of Type Strains, Phase IV (KMG-IV): sequencing the most valuable type-strain genomes for metagenomic binning, comparative biology and taxonomic classification.</title>
        <authorList>
            <person name="Goeker M."/>
        </authorList>
    </citation>
    <scope>NUCLEOTIDE SEQUENCE [LARGE SCALE GENOMIC DNA]</scope>
    <source>
        <strain evidence="4 5">DSM 203</strain>
    </source>
</reference>
<keyword evidence="1" id="KW-1133">Transmembrane helix</keyword>
<evidence type="ECO:0000313" key="4">
    <source>
        <dbReference type="EMBL" id="TCW38534.1"/>
    </source>
</evidence>
<accession>A0A4R4AHP4</accession>
<evidence type="ECO:0000259" key="3">
    <source>
        <dbReference type="PROSITE" id="PS50887"/>
    </source>
</evidence>
<evidence type="ECO:0000313" key="5">
    <source>
        <dbReference type="Proteomes" id="UP000295247"/>
    </source>
</evidence>
<dbReference type="Pfam" id="PF00563">
    <property type="entry name" value="EAL"/>
    <property type="match status" value="1"/>
</dbReference>
<dbReference type="PANTHER" id="PTHR33121:SF79">
    <property type="entry name" value="CYCLIC DI-GMP PHOSPHODIESTERASE PDED-RELATED"/>
    <property type="match status" value="1"/>
</dbReference>
<feature type="transmembrane region" description="Helical" evidence="1">
    <location>
        <begin position="12"/>
        <end position="32"/>
    </location>
</feature>
<dbReference type="Gene3D" id="6.10.340.10">
    <property type="match status" value="1"/>
</dbReference>
<name>A0A4R4AHP4_MARGR</name>
<dbReference type="SMART" id="SM00052">
    <property type="entry name" value="EAL"/>
    <property type="match status" value="1"/>
</dbReference>
<keyword evidence="1" id="KW-0472">Membrane</keyword>
<dbReference type="InterPro" id="IPR043128">
    <property type="entry name" value="Rev_trsase/Diguanyl_cyclase"/>
</dbReference>
<dbReference type="CDD" id="cd01948">
    <property type="entry name" value="EAL"/>
    <property type="match status" value="1"/>
</dbReference>
<dbReference type="NCBIfam" id="TIGR00254">
    <property type="entry name" value="GGDEF"/>
    <property type="match status" value="1"/>
</dbReference>
<dbReference type="InterPro" id="IPR050706">
    <property type="entry name" value="Cyclic-di-GMP_PDE-like"/>
</dbReference>
<feature type="domain" description="EAL" evidence="2">
    <location>
        <begin position="429"/>
        <end position="675"/>
    </location>
</feature>
<dbReference type="Pfam" id="PF00990">
    <property type="entry name" value="GGDEF"/>
    <property type="match status" value="1"/>
</dbReference>
<dbReference type="EMBL" id="SMDC01000002">
    <property type="protein sequence ID" value="TCW38534.1"/>
    <property type="molecule type" value="Genomic_DNA"/>
</dbReference>
<dbReference type="CDD" id="cd01949">
    <property type="entry name" value="GGDEF"/>
    <property type="match status" value="1"/>
</dbReference>
<evidence type="ECO:0000256" key="1">
    <source>
        <dbReference type="SAM" id="Phobius"/>
    </source>
</evidence>
<dbReference type="InterPro" id="IPR001633">
    <property type="entry name" value="EAL_dom"/>
</dbReference>
<dbReference type="AlphaFoldDB" id="A0A4R4AHP4"/>
<dbReference type="GO" id="GO:0071111">
    <property type="term" value="F:cyclic-guanylate-specific phosphodiesterase activity"/>
    <property type="evidence" value="ECO:0007669"/>
    <property type="project" value="InterPro"/>
</dbReference>
<dbReference type="PROSITE" id="PS50883">
    <property type="entry name" value="EAL"/>
    <property type="match status" value="1"/>
</dbReference>
<dbReference type="Proteomes" id="UP000295247">
    <property type="component" value="Unassembled WGS sequence"/>
</dbReference>
<organism evidence="4 5">
    <name type="scientific">Marichromatium gracile</name>
    <name type="common">Chromatium gracile</name>
    <dbReference type="NCBI Taxonomy" id="1048"/>
    <lineage>
        <taxon>Bacteria</taxon>
        <taxon>Pseudomonadati</taxon>
        <taxon>Pseudomonadota</taxon>
        <taxon>Gammaproteobacteria</taxon>
        <taxon>Chromatiales</taxon>
        <taxon>Chromatiaceae</taxon>
        <taxon>Marichromatium</taxon>
    </lineage>
</organism>
<comment type="caution">
    <text evidence="4">The sequence shown here is derived from an EMBL/GenBank/DDBJ whole genome shotgun (WGS) entry which is preliminary data.</text>
</comment>
<dbReference type="SMART" id="SM00267">
    <property type="entry name" value="GGDEF"/>
    <property type="match status" value="1"/>
</dbReference>
<keyword evidence="1" id="KW-0812">Transmembrane</keyword>
<dbReference type="Gene3D" id="3.20.20.450">
    <property type="entry name" value="EAL domain"/>
    <property type="match status" value="1"/>
</dbReference>
<protein>
    <submittedName>
        <fullName evidence="4">Diguanylate cyclase (GGDEF)-like protein</fullName>
    </submittedName>
</protein>
<gene>
    <name evidence="4" type="ORF">EDC29_102430</name>
</gene>
<sequence length="675" mass="76988">MIHKNSIKFKLIFVISVITLLLMCVLFFLQLYNSFRLESAIERSSLSTLQDYIEQEHTAMVDKFEEDIEHYLQMMALTVAHELYNLNLLSLQDKTDKLVQHQAVCSIAVIDNLTHEAIASARRQGVSGCMPRTLEIVYNDESIGRLEVEYTLAPIQQLIGEKRRQLHETREHLHEDIASATRESIIVQTLIYLFVTLILVRLTARQINRNIINPIYALMDDMQRMHSQDPVALQLRNRPHSNDELGKLSRYFYDNIAELISQLNQRANYDSLTRLLSRQRLIYDIEHAASFNLAILDIDRFKEVNNFLGMNAGDDFLRSTATLLRQFFAHQPYAIYRLNGDEFAIFDSRGDALEAFEMHILAFVERFGNKEQTVKGETITASISAGIASSRHPSPIVAATTALKYAKLKHTKIATFQEDLPILKEYQQNLKTTRIIRKAITQDWITPHFQPIQDVRTGRICKYEALMRISDAEGTLYTPAEFLAVSKRSGNYKELSASMLRKSVACFSATELALSINLAIEDIEESDILDTLETLQRQHGVMDRLIFEITEQEGFSSPERIKAFIDQVKRLGARVAIDDFGSGYSNFETLIHLDIDFLKIDGSLIKNILTDPHAEVIVETIVDFARRLGIKTIAEFVSDEAIYRKIASLGIDFAQGYYIGKPAPLISHKVRSADL</sequence>
<dbReference type="SUPFAM" id="SSF141868">
    <property type="entry name" value="EAL domain-like"/>
    <property type="match status" value="1"/>
</dbReference>
<evidence type="ECO:0000259" key="2">
    <source>
        <dbReference type="PROSITE" id="PS50883"/>
    </source>
</evidence>